<reference evidence="1" key="1">
    <citation type="submission" date="2020-08" db="EMBL/GenBank/DDBJ databases">
        <title>Multicomponent nature underlies the extraordinary mechanical properties of spider dragline silk.</title>
        <authorList>
            <person name="Kono N."/>
            <person name="Nakamura H."/>
            <person name="Mori M."/>
            <person name="Yoshida Y."/>
            <person name="Ohtoshi R."/>
            <person name="Malay A.D."/>
            <person name="Moran D.A.P."/>
            <person name="Tomita M."/>
            <person name="Numata K."/>
            <person name="Arakawa K."/>
        </authorList>
    </citation>
    <scope>NUCLEOTIDE SEQUENCE</scope>
</reference>
<gene>
    <name evidence="1" type="ORF">TNCV_4090001</name>
</gene>
<comment type="caution">
    <text evidence="1">The sequence shown here is derived from an EMBL/GenBank/DDBJ whole genome shotgun (WGS) entry which is preliminary data.</text>
</comment>
<keyword evidence="2" id="KW-1185">Reference proteome</keyword>
<name>A0A8X6S8R8_TRICX</name>
<accession>A0A8X6S8R8</accession>
<proteinExistence type="predicted"/>
<dbReference type="EMBL" id="BMAU01021265">
    <property type="protein sequence ID" value="GFY06898.1"/>
    <property type="molecule type" value="Genomic_DNA"/>
</dbReference>
<organism evidence="1 2">
    <name type="scientific">Trichonephila clavipes</name>
    <name type="common">Golden silk orbweaver</name>
    <name type="synonym">Nephila clavipes</name>
    <dbReference type="NCBI Taxonomy" id="2585209"/>
    <lineage>
        <taxon>Eukaryota</taxon>
        <taxon>Metazoa</taxon>
        <taxon>Ecdysozoa</taxon>
        <taxon>Arthropoda</taxon>
        <taxon>Chelicerata</taxon>
        <taxon>Arachnida</taxon>
        <taxon>Araneae</taxon>
        <taxon>Araneomorphae</taxon>
        <taxon>Entelegynae</taxon>
        <taxon>Araneoidea</taxon>
        <taxon>Nephilidae</taxon>
        <taxon>Trichonephila</taxon>
    </lineage>
</organism>
<dbReference type="Proteomes" id="UP000887159">
    <property type="component" value="Unassembled WGS sequence"/>
</dbReference>
<evidence type="ECO:0000313" key="1">
    <source>
        <dbReference type="EMBL" id="GFY06898.1"/>
    </source>
</evidence>
<evidence type="ECO:0000313" key="2">
    <source>
        <dbReference type="Proteomes" id="UP000887159"/>
    </source>
</evidence>
<sequence>MLILTSKNQSQGLSFRDVKIRRVECQFKNRPRHLSGAQHYEICHNSHNVASKVISYQTDKLAVCVGGTETTQNHTGCRHDAGRLRAVRSPSLEENILNVVADGPESSTRVVAHHISHQEIAVKWVGNS</sequence>
<dbReference type="AlphaFoldDB" id="A0A8X6S8R8"/>
<protein>
    <submittedName>
        <fullName evidence="1">Uncharacterized protein</fullName>
    </submittedName>
</protein>